<evidence type="ECO:0000313" key="2">
    <source>
        <dbReference type="Proteomes" id="UP001349343"/>
    </source>
</evidence>
<keyword evidence="2" id="KW-1185">Reference proteome</keyword>
<organism evidence="1 2">
    <name type="scientific">phage Lak_Megaphage_RVC_JS4_GC31</name>
    <dbReference type="NCBI Taxonomy" id="3109228"/>
    <lineage>
        <taxon>Viruses</taxon>
        <taxon>Duplodnaviria</taxon>
        <taxon>Heunggongvirae</taxon>
        <taxon>Uroviricota</taxon>
        <taxon>Caudoviricetes</taxon>
        <taxon>Caudoviricetes code 15 clade</taxon>
    </lineage>
</organism>
<dbReference type="InterPro" id="IPR036977">
    <property type="entry name" value="DNA_primase_Znf_CHC2"/>
</dbReference>
<reference evidence="1 2" key="1">
    <citation type="submission" date="2023-11" db="EMBL/GenBank/DDBJ databases">
        <authorList>
            <person name="Cook R."/>
            <person name="Crisci M."/>
            <person name="Pye H."/>
            <person name="Adriaenssens E."/>
            <person name="Santini J."/>
        </authorList>
    </citation>
    <scope>NUCLEOTIDE SEQUENCE [LARGE SCALE GENOMIC DNA]</scope>
    <source>
        <strain evidence="1">Lak_Megaphage_RVC_JS4_GC31</strain>
    </source>
</reference>
<name>A0ABZ0Z4C8_9CAUD</name>
<accession>A0ABZ0Z4C8</accession>
<dbReference type="EMBL" id="OR769222">
    <property type="protein sequence ID" value="WQJ52939.1"/>
    <property type="molecule type" value="Genomic_DNA"/>
</dbReference>
<evidence type="ECO:0000313" key="1">
    <source>
        <dbReference type="EMBL" id="WQJ52939.1"/>
    </source>
</evidence>
<proteinExistence type="predicted"/>
<protein>
    <submittedName>
        <fullName evidence="1">DNA primase</fullName>
    </submittedName>
</protein>
<sequence>MTENDNNIFDISALSIKDLTDGEFYTETTSKLSEILRHEFLGVPAKQEIKKTVDGLNFACPFCGDSATDIRKKRAHFILNGKWAGTFKCFNCGKFMKIHNFFKAFDVPMSLSAITYVNNKTNINSLTNPANSNSTADVLDKSTAIQYSVSRDFIKQCLGLVEISKDDPIAYPGYLYLVNRCQYNFKYFLYDPKGKYVVILNTIDDDKIFGFQARDITGKKYARYKTTSLSKIHKLILKDDIEIPAHIEALSTVFNVFNIDIYKPLLVTEGPFDAFLLPNCIATSGASKSLGIDLPFWFVYDSDKTGIDHAMKMLHAGYNVFMWEKLKKDLGLPKENPYSTKNKYKWDINDVIKWCRDNNYSKRIYWSKYFSHDVLDGLDI</sequence>
<dbReference type="Gene3D" id="3.90.580.10">
    <property type="entry name" value="Zinc finger, CHC2-type domain"/>
    <property type="match status" value="1"/>
</dbReference>
<dbReference type="Proteomes" id="UP001349343">
    <property type="component" value="Segment"/>
</dbReference>